<keyword evidence="2" id="KW-1185">Reference proteome</keyword>
<dbReference type="EMBL" id="AMGY01000005">
    <property type="protein sequence ID" value="EXJ82937.1"/>
    <property type="molecule type" value="Genomic_DNA"/>
</dbReference>
<protein>
    <submittedName>
        <fullName evidence="1">Uncharacterized protein</fullName>
    </submittedName>
</protein>
<dbReference type="RefSeq" id="XP_007735060.1">
    <property type="nucleotide sequence ID" value="XM_007736870.1"/>
</dbReference>
<organism evidence="1 2">
    <name type="scientific">Capronia epimyces CBS 606.96</name>
    <dbReference type="NCBI Taxonomy" id="1182542"/>
    <lineage>
        <taxon>Eukaryota</taxon>
        <taxon>Fungi</taxon>
        <taxon>Dikarya</taxon>
        <taxon>Ascomycota</taxon>
        <taxon>Pezizomycotina</taxon>
        <taxon>Eurotiomycetes</taxon>
        <taxon>Chaetothyriomycetidae</taxon>
        <taxon>Chaetothyriales</taxon>
        <taxon>Herpotrichiellaceae</taxon>
        <taxon>Capronia</taxon>
    </lineage>
</organism>
<dbReference type="Proteomes" id="UP000019478">
    <property type="component" value="Unassembled WGS sequence"/>
</dbReference>
<accession>W9XQX2</accession>
<proteinExistence type="predicted"/>
<dbReference type="OrthoDB" id="3540486at2759"/>
<evidence type="ECO:0000313" key="2">
    <source>
        <dbReference type="Proteomes" id="UP000019478"/>
    </source>
</evidence>
<dbReference type="AlphaFoldDB" id="W9XQX2"/>
<evidence type="ECO:0000313" key="1">
    <source>
        <dbReference type="EMBL" id="EXJ82937.1"/>
    </source>
</evidence>
<gene>
    <name evidence="1" type="ORF">A1O3_06754</name>
</gene>
<dbReference type="GeneID" id="19170860"/>
<comment type="caution">
    <text evidence="1">The sequence shown here is derived from an EMBL/GenBank/DDBJ whole genome shotgun (WGS) entry which is preliminary data.</text>
</comment>
<reference evidence="1 2" key="1">
    <citation type="submission" date="2013-03" db="EMBL/GenBank/DDBJ databases">
        <title>The Genome Sequence of Capronia epimyces CBS 606.96.</title>
        <authorList>
            <consortium name="The Broad Institute Genomics Platform"/>
            <person name="Cuomo C."/>
            <person name="de Hoog S."/>
            <person name="Gorbushina A."/>
            <person name="Walker B."/>
            <person name="Young S.K."/>
            <person name="Zeng Q."/>
            <person name="Gargeya S."/>
            <person name="Fitzgerald M."/>
            <person name="Haas B."/>
            <person name="Abouelleil A."/>
            <person name="Allen A.W."/>
            <person name="Alvarado L."/>
            <person name="Arachchi H.M."/>
            <person name="Berlin A.M."/>
            <person name="Chapman S.B."/>
            <person name="Gainer-Dewar J."/>
            <person name="Goldberg J."/>
            <person name="Griggs A."/>
            <person name="Gujja S."/>
            <person name="Hansen M."/>
            <person name="Howarth C."/>
            <person name="Imamovic A."/>
            <person name="Ireland A."/>
            <person name="Larimer J."/>
            <person name="McCowan C."/>
            <person name="Murphy C."/>
            <person name="Pearson M."/>
            <person name="Poon T.W."/>
            <person name="Priest M."/>
            <person name="Roberts A."/>
            <person name="Saif S."/>
            <person name="Shea T."/>
            <person name="Sisk P."/>
            <person name="Sykes S."/>
            <person name="Wortman J."/>
            <person name="Nusbaum C."/>
            <person name="Birren B."/>
        </authorList>
    </citation>
    <scope>NUCLEOTIDE SEQUENCE [LARGE SCALE GENOMIC DNA]</scope>
    <source>
        <strain evidence="1 2">CBS 606.96</strain>
    </source>
</reference>
<dbReference type="HOGENOM" id="CLU_131057_0_0_1"/>
<name>W9XQX2_9EURO</name>
<sequence length="128" mass="15107">MPTYRHCDNRILRLNRQIFAEVLPTVQQAEEARVFVLYNRVCLDNFFKSLHERDWRWVRHLRVGLFVGWGDDGKDDWFLCQSQRWAMRHVAGALEKYGQGRSVVVLPADEIKEDSDGRRSLVVDVYLA</sequence>